<protein>
    <submittedName>
        <fullName evidence="1">Uncharacterized protein</fullName>
    </submittedName>
</protein>
<dbReference type="Gene3D" id="2.180.10.10">
    <property type="entry name" value="RHS repeat-associated core"/>
    <property type="match status" value="1"/>
</dbReference>
<accession>A0ABQ6G7R5</accession>
<gene>
    <name evidence="1" type="ORF">KDH_79450</name>
</gene>
<sequence>MIDPPTEEFYYTRYLFDIGGNLREVSDAKDRVIMRYDYSLLSAQIHQASMEAGERWALNDVADKPVRMWDSRENTLRIVYDALHRRLCCKNAERNTRNGGALTYS</sequence>
<reference evidence="1 2" key="1">
    <citation type="submission" date="2023-02" db="EMBL/GenBank/DDBJ databases">
        <title>Dictyobacter halimunensis sp. nov., a new member of the class Ktedonobacteria from forest soil in a geothermal area.</title>
        <authorList>
            <person name="Rachmania M.K."/>
            <person name="Ningsih F."/>
            <person name="Sakai Y."/>
            <person name="Yabe S."/>
            <person name="Yokota A."/>
            <person name="Sjamsuridzal W."/>
        </authorList>
    </citation>
    <scope>NUCLEOTIDE SEQUENCE [LARGE SCALE GENOMIC DNA]</scope>
    <source>
        <strain evidence="1 2">S3.2.2.5</strain>
    </source>
</reference>
<evidence type="ECO:0000313" key="2">
    <source>
        <dbReference type="Proteomes" id="UP001344906"/>
    </source>
</evidence>
<keyword evidence="2" id="KW-1185">Reference proteome</keyword>
<dbReference type="EMBL" id="BSRI01000002">
    <property type="protein sequence ID" value="GLV61128.1"/>
    <property type="molecule type" value="Genomic_DNA"/>
</dbReference>
<evidence type="ECO:0000313" key="1">
    <source>
        <dbReference type="EMBL" id="GLV61128.1"/>
    </source>
</evidence>
<dbReference type="Proteomes" id="UP001344906">
    <property type="component" value="Unassembled WGS sequence"/>
</dbReference>
<organism evidence="1 2">
    <name type="scientific">Dictyobacter halimunensis</name>
    <dbReference type="NCBI Taxonomy" id="3026934"/>
    <lineage>
        <taxon>Bacteria</taxon>
        <taxon>Bacillati</taxon>
        <taxon>Chloroflexota</taxon>
        <taxon>Ktedonobacteria</taxon>
        <taxon>Ktedonobacterales</taxon>
        <taxon>Dictyobacteraceae</taxon>
        <taxon>Dictyobacter</taxon>
    </lineage>
</organism>
<comment type="caution">
    <text evidence="1">The sequence shown here is derived from an EMBL/GenBank/DDBJ whole genome shotgun (WGS) entry which is preliminary data.</text>
</comment>
<name>A0ABQ6G7R5_9CHLR</name>
<proteinExistence type="predicted"/>